<keyword evidence="4" id="KW-1185">Reference proteome</keyword>
<protein>
    <submittedName>
        <fullName evidence="3">Serine/threonine-protein phosphatase 4 regulatory subunit 4</fullName>
    </submittedName>
</protein>
<dbReference type="GO" id="GO:0019888">
    <property type="term" value="F:protein phosphatase regulator activity"/>
    <property type="evidence" value="ECO:0007669"/>
    <property type="project" value="TreeGrafter"/>
</dbReference>
<dbReference type="InterPro" id="IPR039918">
    <property type="entry name" value="PPP4R4"/>
</dbReference>
<comment type="caution">
    <text evidence="3">The sequence shown here is derived from an EMBL/GenBank/DDBJ whole genome shotgun (WGS) entry which is preliminary data.</text>
</comment>
<dbReference type="InterPro" id="IPR021133">
    <property type="entry name" value="HEAT_type_2"/>
</dbReference>
<dbReference type="InterPro" id="IPR011989">
    <property type="entry name" value="ARM-like"/>
</dbReference>
<dbReference type="SUPFAM" id="SSF48371">
    <property type="entry name" value="ARM repeat"/>
    <property type="match status" value="1"/>
</dbReference>
<dbReference type="EMBL" id="LNIX01000002">
    <property type="protein sequence ID" value="OXA59046.1"/>
    <property type="molecule type" value="Genomic_DNA"/>
</dbReference>
<dbReference type="PANTHER" id="PTHR21467:SF0">
    <property type="entry name" value="SERINE_THREONINE-PROTEIN PHOSPHATASE 4 REGULATORY SUBUNIT 4"/>
    <property type="match status" value="1"/>
</dbReference>
<evidence type="ECO:0000256" key="1">
    <source>
        <dbReference type="PROSITE-ProRule" id="PRU00103"/>
    </source>
</evidence>
<sequence>DDGGSGDDDSGSGGDDDDGGRGGSSVKFTYFHISSDLKSGIVYFFLHNKWTVIKTKMSHPSSSQDAKSKVPSVASDVFQCCDKDHTPSGNEAKDVHRAGSAWSITNMPAEIAQFAIDAPIDYDAKAADIQRHKDDDNKDEFQRALAILQSNEFGQKVFAAQNLSQMISTNQDRAFKELLPAIENELKQNFDPEFHMAVADSVTRSVLFLLPKNLQRARQLINIASIMVSSANTEVSDSWYRCFDSLVGQLNSADLQREIVPHVVERLGKDTASVNAKRTAGRLMEKLANKLPDEAVAKKLFPTVEALCRDKDSVVRGTMCVRLPEVIVKLKEKDKVFPILNNLLNDMDAHVMTALLGALGKAVMLMNVKDPKANEFFQTAMPIFKKVVKKAYVDGNTELLTEFTSHFGQVTAIISGSGILSNADKLWFLDACLQLSRYGLPSSQFSGKGNEQSMPTGFINFRANMEFNRRHSALEALIGTGAPSTSKASPAGQPTGTALTLIKGNNNDGVKDDSAWACRANIASSFLPFLKFAKPLVDFRHGLHPIVVDLMHDPVPSVRAKMAKNIYPIMQYLGSDGALLNGEVVYSLADDDITVVEAIMPNLADILRAFVQAKLISPDAMTNATVEIGGALLFCEMRLSQTNDWRVHATMLEQLSVLPFCFPVDYVYNNFVPALFHRLLHMRQLPCRIAAADAIVSFLRHCRRSHQREEIRRRIKEGFAQGRSVHDRMLFLFMSKKIMEIFSRKYYRDHFFESTLLMTDDNIPNIRLKAVNMMPDLKGVLQMSEDATLLKKLEETLVKIKNSENDRDVQNAIEAVIPVMEKVGVVLKRDKTVKELLHGPKTKEDLEDEAKEREEEYIASLEPPPNAKNNNIREKSKSIYKTSRRSEAPPLVPAIPRPPEPVVATNEPPGPPMWTLQMKHKSIGQFEPTKSIVDEYNRKKKPSDPKKK</sequence>
<dbReference type="GO" id="GO:0005829">
    <property type="term" value="C:cytosol"/>
    <property type="evidence" value="ECO:0007669"/>
    <property type="project" value="TreeGrafter"/>
</dbReference>
<feature type="region of interest" description="Disordered" evidence="2">
    <location>
        <begin position="839"/>
        <end position="948"/>
    </location>
</feature>
<feature type="compositionally biased region" description="Pro residues" evidence="2">
    <location>
        <begin position="890"/>
        <end position="901"/>
    </location>
</feature>
<name>A0A226ER21_FOLCA</name>
<dbReference type="GO" id="GO:0008287">
    <property type="term" value="C:protein serine/threonine phosphatase complex"/>
    <property type="evidence" value="ECO:0007669"/>
    <property type="project" value="TreeGrafter"/>
</dbReference>
<evidence type="ECO:0000256" key="2">
    <source>
        <dbReference type="SAM" id="MobiDB-lite"/>
    </source>
</evidence>
<organism evidence="3 4">
    <name type="scientific">Folsomia candida</name>
    <name type="common">Springtail</name>
    <dbReference type="NCBI Taxonomy" id="158441"/>
    <lineage>
        <taxon>Eukaryota</taxon>
        <taxon>Metazoa</taxon>
        <taxon>Ecdysozoa</taxon>
        <taxon>Arthropoda</taxon>
        <taxon>Hexapoda</taxon>
        <taxon>Collembola</taxon>
        <taxon>Entomobryomorpha</taxon>
        <taxon>Isotomoidea</taxon>
        <taxon>Isotomidae</taxon>
        <taxon>Proisotominae</taxon>
        <taxon>Folsomia</taxon>
    </lineage>
</organism>
<dbReference type="PANTHER" id="PTHR21467">
    <property type="entry name" value="PROTEIN PHOSPHATASE 4 REGULATORY SUBUNIT 4 PPP4R4"/>
    <property type="match status" value="1"/>
</dbReference>
<feature type="non-terminal residue" evidence="3">
    <location>
        <position position="1"/>
    </location>
</feature>
<gene>
    <name evidence="3" type="ORF">Fcan01_06273</name>
</gene>
<evidence type="ECO:0000313" key="3">
    <source>
        <dbReference type="EMBL" id="OXA59046.1"/>
    </source>
</evidence>
<dbReference type="InterPro" id="IPR016024">
    <property type="entry name" value="ARM-type_fold"/>
</dbReference>
<dbReference type="OrthoDB" id="340346at2759"/>
<feature type="region of interest" description="Disordered" evidence="2">
    <location>
        <begin position="1"/>
        <end position="21"/>
    </location>
</feature>
<proteinExistence type="predicted"/>
<dbReference type="Proteomes" id="UP000198287">
    <property type="component" value="Unassembled WGS sequence"/>
</dbReference>
<dbReference type="Gene3D" id="1.25.10.10">
    <property type="entry name" value="Leucine-rich Repeat Variant"/>
    <property type="match status" value="2"/>
</dbReference>
<dbReference type="PROSITE" id="PS50077">
    <property type="entry name" value="HEAT_REPEAT"/>
    <property type="match status" value="1"/>
</dbReference>
<feature type="compositionally biased region" description="Basic and acidic residues" evidence="2">
    <location>
        <begin position="839"/>
        <end position="856"/>
    </location>
</feature>
<feature type="repeat" description="HEAT" evidence="1">
    <location>
        <begin position="543"/>
        <end position="576"/>
    </location>
</feature>
<accession>A0A226ER21</accession>
<dbReference type="OMA" id="VRAIINC"/>
<evidence type="ECO:0000313" key="4">
    <source>
        <dbReference type="Proteomes" id="UP000198287"/>
    </source>
</evidence>
<reference evidence="3 4" key="1">
    <citation type="submission" date="2015-12" db="EMBL/GenBank/DDBJ databases">
        <title>The genome of Folsomia candida.</title>
        <authorList>
            <person name="Faddeeva A."/>
            <person name="Derks M.F."/>
            <person name="Anvar Y."/>
            <person name="Smit S."/>
            <person name="Van Straalen N."/>
            <person name="Roelofs D."/>
        </authorList>
    </citation>
    <scope>NUCLEOTIDE SEQUENCE [LARGE SCALE GENOMIC DNA]</scope>
    <source>
        <strain evidence="3 4">VU population</strain>
        <tissue evidence="3">Whole body</tissue>
    </source>
</reference>
<feature type="compositionally biased region" description="Basic and acidic residues" evidence="2">
    <location>
        <begin position="932"/>
        <end position="948"/>
    </location>
</feature>
<dbReference type="AlphaFoldDB" id="A0A226ER21"/>
<dbReference type="STRING" id="158441.A0A226ER21"/>
<feature type="compositionally biased region" description="Acidic residues" evidence="2">
    <location>
        <begin position="1"/>
        <end position="18"/>
    </location>
</feature>